<evidence type="ECO:0000313" key="2">
    <source>
        <dbReference type="Proteomes" id="UP000814033"/>
    </source>
</evidence>
<reference evidence="1" key="2">
    <citation type="journal article" date="2022" name="New Phytol.">
        <title>Evolutionary transition to the ectomycorrhizal habit in the genomes of a hyperdiverse lineage of mushroom-forming fungi.</title>
        <authorList>
            <person name="Looney B."/>
            <person name="Miyauchi S."/>
            <person name="Morin E."/>
            <person name="Drula E."/>
            <person name="Courty P.E."/>
            <person name="Kohler A."/>
            <person name="Kuo A."/>
            <person name="LaButti K."/>
            <person name="Pangilinan J."/>
            <person name="Lipzen A."/>
            <person name="Riley R."/>
            <person name="Andreopoulos W."/>
            <person name="He G."/>
            <person name="Johnson J."/>
            <person name="Nolan M."/>
            <person name="Tritt A."/>
            <person name="Barry K.W."/>
            <person name="Grigoriev I.V."/>
            <person name="Nagy L.G."/>
            <person name="Hibbett D."/>
            <person name="Henrissat B."/>
            <person name="Matheny P.B."/>
            <person name="Labbe J."/>
            <person name="Martin F.M."/>
        </authorList>
    </citation>
    <scope>NUCLEOTIDE SEQUENCE</scope>
    <source>
        <strain evidence="1">FP105234-sp</strain>
    </source>
</reference>
<dbReference type="Proteomes" id="UP000814033">
    <property type="component" value="Unassembled WGS sequence"/>
</dbReference>
<dbReference type="EMBL" id="MU275862">
    <property type="protein sequence ID" value="KAI0050391.1"/>
    <property type="molecule type" value="Genomic_DNA"/>
</dbReference>
<name>A0ACB8S2W1_9AGAM</name>
<proteinExistence type="predicted"/>
<protein>
    <submittedName>
        <fullName evidence="1">Uncharacterized protein</fullName>
    </submittedName>
</protein>
<comment type="caution">
    <text evidence="1">The sequence shown here is derived from an EMBL/GenBank/DDBJ whole genome shotgun (WGS) entry which is preliminary data.</text>
</comment>
<keyword evidence="2" id="KW-1185">Reference proteome</keyword>
<gene>
    <name evidence="1" type="ORF">FA95DRAFT_1555709</name>
</gene>
<feature type="non-terminal residue" evidence="1">
    <location>
        <position position="63"/>
    </location>
</feature>
<organism evidence="1 2">
    <name type="scientific">Auriscalpium vulgare</name>
    <dbReference type="NCBI Taxonomy" id="40419"/>
    <lineage>
        <taxon>Eukaryota</taxon>
        <taxon>Fungi</taxon>
        <taxon>Dikarya</taxon>
        <taxon>Basidiomycota</taxon>
        <taxon>Agaricomycotina</taxon>
        <taxon>Agaricomycetes</taxon>
        <taxon>Russulales</taxon>
        <taxon>Auriscalpiaceae</taxon>
        <taxon>Auriscalpium</taxon>
    </lineage>
</organism>
<accession>A0ACB8S2W1</accession>
<sequence>MARFSVTSNGAGTVSCPTCHHRGFCWPTYLYTVQLHLLPAGLPCMRPTPPFATSMSTSTTSPL</sequence>
<evidence type="ECO:0000313" key="1">
    <source>
        <dbReference type="EMBL" id="KAI0050391.1"/>
    </source>
</evidence>
<reference evidence="1" key="1">
    <citation type="submission" date="2021-02" db="EMBL/GenBank/DDBJ databases">
        <authorList>
            <consortium name="DOE Joint Genome Institute"/>
            <person name="Ahrendt S."/>
            <person name="Looney B.P."/>
            <person name="Miyauchi S."/>
            <person name="Morin E."/>
            <person name="Drula E."/>
            <person name="Courty P.E."/>
            <person name="Chicoki N."/>
            <person name="Fauchery L."/>
            <person name="Kohler A."/>
            <person name="Kuo A."/>
            <person name="Labutti K."/>
            <person name="Pangilinan J."/>
            <person name="Lipzen A."/>
            <person name="Riley R."/>
            <person name="Andreopoulos W."/>
            <person name="He G."/>
            <person name="Johnson J."/>
            <person name="Barry K.W."/>
            <person name="Grigoriev I.V."/>
            <person name="Nagy L."/>
            <person name="Hibbett D."/>
            <person name="Henrissat B."/>
            <person name="Matheny P.B."/>
            <person name="Labbe J."/>
            <person name="Martin F."/>
        </authorList>
    </citation>
    <scope>NUCLEOTIDE SEQUENCE</scope>
    <source>
        <strain evidence="1">FP105234-sp</strain>
    </source>
</reference>